<dbReference type="InterPro" id="IPR040475">
    <property type="entry name" value="SGBP_B_XBD"/>
</dbReference>
<protein>
    <recommendedName>
        <fullName evidence="2">Surface glycan-binding protein B xyloglucan binding domain-containing protein</fullName>
    </recommendedName>
</protein>
<dbReference type="Gene3D" id="2.60.40.10">
    <property type="entry name" value="Immunoglobulins"/>
    <property type="match status" value="2"/>
</dbReference>
<dbReference type="CDD" id="cd00102">
    <property type="entry name" value="IPT"/>
    <property type="match status" value="1"/>
</dbReference>
<dbReference type="Pfam" id="PF18329">
    <property type="entry name" value="SGBP_B_XBD"/>
    <property type="match status" value="1"/>
</dbReference>
<dbReference type="InterPro" id="IPR013783">
    <property type="entry name" value="Ig-like_fold"/>
</dbReference>
<reference evidence="3 4" key="1">
    <citation type="submission" date="2019-04" db="EMBL/GenBank/DDBJ databases">
        <title>Niastella caeni sp. nov., isolated from activated sludge.</title>
        <authorList>
            <person name="Sheng M."/>
        </authorList>
    </citation>
    <scope>NUCLEOTIDE SEQUENCE [LARGE SCALE GENOMIC DNA]</scope>
    <source>
        <strain evidence="3 4">HX-2-15</strain>
    </source>
</reference>
<dbReference type="SUPFAM" id="SSF49785">
    <property type="entry name" value="Galactose-binding domain-like"/>
    <property type="match status" value="1"/>
</dbReference>
<dbReference type="InterPro" id="IPR008979">
    <property type="entry name" value="Galactose-bd-like_sf"/>
</dbReference>
<dbReference type="SUPFAM" id="SSF81296">
    <property type="entry name" value="E set domains"/>
    <property type="match status" value="1"/>
</dbReference>
<dbReference type="Proteomes" id="UP000306918">
    <property type="component" value="Unassembled WGS sequence"/>
</dbReference>
<evidence type="ECO:0000256" key="1">
    <source>
        <dbReference type="SAM" id="SignalP"/>
    </source>
</evidence>
<proteinExistence type="predicted"/>
<accession>A0A4S8I2R3</accession>
<name>A0A4S8I2R3_9BACT</name>
<gene>
    <name evidence="3" type="ORF">FAM09_10140</name>
</gene>
<dbReference type="Gene3D" id="2.60.120.430">
    <property type="entry name" value="Galactose-binding lectin"/>
    <property type="match status" value="1"/>
</dbReference>
<evidence type="ECO:0000313" key="3">
    <source>
        <dbReference type="EMBL" id="THU40222.1"/>
    </source>
</evidence>
<dbReference type="EMBL" id="STFF01000002">
    <property type="protein sequence ID" value="THU40222.1"/>
    <property type="molecule type" value="Genomic_DNA"/>
</dbReference>
<keyword evidence="1" id="KW-0732">Signal</keyword>
<comment type="caution">
    <text evidence="3">The sequence shown here is derived from an EMBL/GenBank/DDBJ whole genome shotgun (WGS) entry which is preliminary data.</text>
</comment>
<dbReference type="RefSeq" id="WP_136576976.1">
    <property type="nucleotide sequence ID" value="NZ_STFF01000002.1"/>
</dbReference>
<feature type="domain" description="Surface glycan-binding protein B xyloglucan binding" evidence="2">
    <location>
        <begin position="213"/>
        <end position="402"/>
    </location>
</feature>
<sequence length="404" mass="42758">MRTNKLITFILLAAVVCAQYACKKNSSEAPVITGIRASTPAPNDTALTKAGPGQVVIIQGANLASAKQIFFNGYPAPFNPALFANNAIIVAIPADMPFAKLNPDDLNKVKVITPDGEAEFSFPIVPFAATITAMSNENALPGDRVTIYGSNFFFVKKVIFPDGKEVTTNLTANDAGNQLQVTVPAGVTTGGPITIETSYGTATSVLLFNELTQGVLHNSDNASNFVWGCNVVTDASLFPGGHGAYNQMTFSNVNGNDWGWWNSGRSLHTSSVQWIPAANLNDPVANYALKFEISLKTSWSAGKLFIVKDGSWNYVALYSPWLNADGTTAAFTTNGWQTVTIPLTSFKGKDGSGNDGMGTSAASLKALTGNSGAGAIDIMFINNSATAISKFDMAIDNIRIVKTQ</sequence>
<keyword evidence="4" id="KW-1185">Reference proteome</keyword>
<evidence type="ECO:0000313" key="4">
    <source>
        <dbReference type="Proteomes" id="UP000306918"/>
    </source>
</evidence>
<dbReference type="InterPro" id="IPR014756">
    <property type="entry name" value="Ig_E-set"/>
</dbReference>
<organism evidence="3 4">
    <name type="scientific">Niastella caeni</name>
    <dbReference type="NCBI Taxonomy" id="2569763"/>
    <lineage>
        <taxon>Bacteria</taxon>
        <taxon>Pseudomonadati</taxon>
        <taxon>Bacteroidota</taxon>
        <taxon>Chitinophagia</taxon>
        <taxon>Chitinophagales</taxon>
        <taxon>Chitinophagaceae</taxon>
        <taxon>Niastella</taxon>
    </lineage>
</organism>
<dbReference type="AlphaFoldDB" id="A0A4S8I2R3"/>
<feature type="chain" id="PRO_5020784366" description="Surface glycan-binding protein B xyloglucan binding domain-containing protein" evidence="1">
    <location>
        <begin position="21"/>
        <end position="404"/>
    </location>
</feature>
<dbReference type="GO" id="GO:0030247">
    <property type="term" value="F:polysaccharide binding"/>
    <property type="evidence" value="ECO:0007669"/>
    <property type="project" value="InterPro"/>
</dbReference>
<evidence type="ECO:0000259" key="2">
    <source>
        <dbReference type="Pfam" id="PF18329"/>
    </source>
</evidence>
<dbReference type="OrthoDB" id="660167at2"/>
<feature type="signal peptide" evidence="1">
    <location>
        <begin position="1"/>
        <end position="20"/>
    </location>
</feature>